<evidence type="ECO:0000256" key="7">
    <source>
        <dbReference type="ARBA" id="ARBA00039612"/>
    </source>
</evidence>
<dbReference type="Proteomes" id="UP000053237">
    <property type="component" value="Unassembled WGS sequence"/>
</dbReference>
<keyword evidence="4" id="KW-0418">Kinase</keyword>
<sequence length="148" mass="16957">MHHTAVEASKMTRESIKLMKEHTALCQKLASGDLCKEGFPVTALRETNALLQLRHPSIIHVRDMVVGSSSDTTYMVMKYAENDLRTLMQKKMKHTFLQYEVKSIVQSLVSAEAFMHANWFIHRDLKTINRSYDKKGVLKVCDFGLAKQ</sequence>
<dbReference type="InterPro" id="IPR050108">
    <property type="entry name" value="CDK"/>
</dbReference>
<dbReference type="Pfam" id="PF00069">
    <property type="entry name" value="Pkinase"/>
    <property type="match status" value="1"/>
</dbReference>
<dbReference type="Gene3D" id="3.30.200.20">
    <property type="entry name" value="Phosphorylase Kinase, domain 1"/>
    <property type="match status" value="1"/>
</dbReference>
<dbReference type="OrthoDB" id="1732493at2759"/>
<accession>A0A024GV17</accession>
<evidence type="ECO:0000256" key="4">
    <source>
        <dbReference type="ARBA" id="ARBA00022777"/>
    </source>
</evidence>
<evidence type="ECO:0000256" key="9">
    <source>
        <dbReference type="ARBA" id="ARBA00042858"/>
    </source>
</evidence>
<dbReference type="EMBL" id="CAIX01000893">
    <property type="protein sequence ID" value="CCI50651.1"/>
    <property type="molecule type" value="Genomic_DNA"/>
</dbReference>
<dbReference type="PROSITE" id="PS50011">
    <property type="entry name" value="PROTEIN_KINASE_DOM"/>
    <property type="match status" value="1"/>
</dbReference>
<dbReference type="GO" id="GO:0007346">
    <property type="term" value="P:regulation of mitotic cell cycle"/>
    <property type="evidence" value="ECO:0007669"/>
    <property type="project" value="TreeGrafter"/>
</dbReference>
<dbReference type="GO" id="GO:0005634">
    <property type="term" value="C:nucleus"/>
    <property type="evidence" value="ECO:0007669"/>
    <property type="project" value="TreeGrafter"/>
</dbReference>
<dbReference type="GO" id="GO:0005524">
    <property type="term" value="F:ATP binding"/>
    <property type="evidence" value="ECO:0007669"/>
    <property type="project" value="UniProtKB-KW"/>
</dbReference>
<evidence type="ECO:0000256" key="1">
    <source>
        <dbReference type="ARBA" id="ARBA00022527"/>
    </source>
</evidence>
<evidence type="ECO:0000259" key="10">
    <source>
        <dbReference type="PROSITE" id="PS50011"/>
    </source>
</evidence>
<protein>
    <recommendedName>
        <fullName evidence="7">Cyclin-dependent kinase 2 homolog</fullName>
    </recommendedName>
    <alternativeName>
        <fullName evidence="8">Cell division control protein 2 homolog</fullName>
    </alternativeName>
    <alternativeName>
        <fullName evidence="9">cdc2-related kinase 2</fullName>
    </alternativeName>
</protein>
<dbReference type="AlphaFoldDB" id="A0A024GV17"/>
<reference evidence="11 12" key="1">
    <citation type="submission" date="2012-05" db="EMBL/GenBank/DDBJ databases">
        <title>Recombination and specialization in a pathogen metapopulation.</title>
        <authorList>
            <person name="Gardiner A."/>
            <person name="Kemen E."/>
            <person name="Schultz-Larsen T."/>
            <person name="MacLean D."/>
            <person name="Van Oosterhout C."/>
            <person name="Jones J.D.G."/>
        </authorList>
    </citation>
    <scope>NUCLEOTIDE SEQUENCE [LARGE SCALE GENOMIC DNA]</scope>
    <source>
        <strain evidence="11 12">Ac Nc2</strain>
    </source>
</reference>
<feature type="domain" description="Protein kinase" evidence="10">
    <location>
        <begin position="1"/>
        <end position="148"/>
    </location>
</feature>
<organism evidence="11 12">
    <name type="scientific">Albugo candida</name>
    <dbReference type="NCBI Taxonomy" id="65357"/>
    <lineage>
        <taxon>Eukaryota</taxon>
        <taxon>Sar</taxon>
        <taxon>Stramenopiles</taxon>
        <taxon>Oomycota</taxon>
        <taxon>Peronosporomycetes</taxon>
        <taxon>Albuginales</taxon>
        <taxon>Albuginaceae</taxon>
        <taxon>Albugo</taxon>
    </lineage>
</organism>
<keyword evidence="12" id="KW-1185">Reference proteome</keyword>
<evidence type="ECO:0000256" key="6">
    <source>
        <dbReference type="ARBA" id="ARBA00038543"/>
    </source>
</evidence>
<comment type="subunit">
    <text evidence="6">May form a complex composed of at least the catalytic subunit CRK2 and a cyclin.</text>
</comment>
<comment type="caution">
    <text evidence="11">The sequence shown here is derived from an EMBL/GenBank/DDBJ whole genome shotgun (WGS) entry which is preliminary data.</text>
</comment>
<evidence type="ECO:0000256" key="3">
    <source>
        <dbReference type="ARBA" id="ARBA00022741"/>
    </source>
</evidence>
<dbReference type="GO" id="GO:0004674">
    <property type="term" value="F:protein serine/threonine kinase activity"/>
    <property type="evidence" value="ECO:0007669"/>
    <property type="project" value="UniProtKB-KW"/>
</dbReference>
<dbReference type="InterPro" id="IPR000719">
    <property type="entry name" value="Prot_kinase_dom"/>
</dbReference>
<keyword evidence="2" id="KW-0808">Transferase</keyword>
<evidence type="ECO:0000313" key="11">
    <source>
        <dbReference type="EMBL" id="CCI50651.1"/>
    </source>
</evidence>
<gene>
    <name evidence="11" type="ORF">BN9_126610</name>
</gene>
<evidence type="ECO:0000256" key="2">
    <source>
        <dbReference type="ARBA" id="ARBA00022679"/>
    </source>
</evidence>
<dbReference type="Gene3D" id="1.10.510.10">
    <property type="entry name" value="Transferase(Phosphotransferase) domain 1"/>
    <property type="match status" value="1"/>
</dbReference>
<dbReference type="PANTHER" id="PTHR24056:SF107">
    <property type="entry name" value="CYCLIN-DEPENDENT KINASE 11A-RELATED"/>
    <property type="match status" value="1"/>
</dbReference>
<keyword evidence="5" id="KW-0067">ATP-binding</keyword>
<keyword evidence="3" id="KW-0547">Nucleotide-binding</keyword>
<evidence type="ECO:0000256" key="5">
    <source>
        <dbReference type="ARBA" id="ARBA00022840"/>
    </source>
</evidence>
<evidence type="ECO:0000313" key="12">
    <source>
        <dbReference type="Proteomes" id="UP000053237"/>
    </source>
</evidence>
<proteinExistence type="predicted"/>
<dbReference type="STRING" id="65357.A0A024GV17"/>
<keyword evidence="1" id="KW-0723">Serine/threonine-protein kinase</keyword>
<name>A0A024GV17_9STRA</name>
<evidence type="ECO:0000256" key="8">
    <source>
        <dbReference type="ARBA" id="ARBA00041902"/>
    </source>
</evidence>
<dbReference type="PANTHER" id="PTHR24056">
    <property type="entry name" value="CELL DIVISION PROTEIN KINASE"/>
    <property type="match status" value="1"/>
</dbReference>
<dbReference type="InterPro" id="IPR011009">
    <property type="entry name" value="Kinase-like_dom_sf"/>
</dbReference>
<dbReference type="SUPFAM" id="SSF56112">
    <property type="entry name" value="Protein kinase-like (PK-like)"/>
    <property type="match status" value="1"/>
</dbReference>
<dbReference type="InParanoid" id="A0A024GV17"/>